<organism evidence="2 3">
    <name type="scientific">Williamsia limnetica</name>
    <dbReference type="NCBI Taxonomy" id="882452"/>
    <lineage>
        <taxon>Bacteria</taxon>
        <taxon>Bacillati</taxon>
        <taxon>Actinomycetota</taxon>
        <taxon>Actinomycetes</taxon>
        <taxon>Mycobacteriales</taxon>
        <taxon>Nocardiaceae</taxon>
        <taxon>Williamsia</taxon>
    </lineage>
</organism>
<dbReference type="PANTHER" id="PTHR31435:SF10">
    <property type="entry name" value="BSR4717 PROTEIN"/>
    <property type="match status" value="1"/>
</dbReference>
<dbReference type="InterPro" id="IPR045057">
    <property type="entry name" value="Gcn5-rel_NAT"/>
</dbReference>
<dbReference type="InterPro" id="IPR031165">
    <property type="entry name" value="GNAT_YJDJ"/>
</dbReference>
<dbReference type="EMBL" id="QJSP01000002">
    <property type="protein sequence ID" value="PYE20067.1"/>
    <property type="molecule type" value="Genomic_DNA"/>
</dbReference>
<feature type="domain" description="N-acetyltransferase" evidence="1">
    <location>
        <begin position="21"/>
        <end position="107"/>
    </location>
</feature>
<evidence type="ECO:0000313" key="2">
    <source>
        <dbReference type="EMBL" id="PYE20067.1"/>
    </source>
</evidence>
<dbReference type="RefSeq" id="WP_110468311.1">
    <property type="nucleotide sequence ID" value="NZ_QJSP01000002.1"/>
</dbReference>
<evidence type="ECO:0000259" key="1">
    <source>
        <dbReference type="PROSITE" id="PS51729"/>
    </source>
</evidence>
<sequence length="111" mass="12282">MAGENTSGTGTDTRNSTIRVTHSLAQERYEIFVGDDYVGYLDYVSEPEQVLLTHTVVHSQFSGHGYAAHLVKYVLDDIAKSGKQVVPLCSYVGYFIDKNPEYAGMATEVTR</sequence>
<dbReference type="Gene3D" id="3.40.630.30">
    <property type="match status" value="1"/>
</dbReference>
<keyword evidence="3" id="KW-1185">Reference proteome</keyword>
<evidence type="ECO:0000313" key="3">
    <source>
        <dbReference type="Proteomes" id="UP000247591"/>
    </source>
</evidence>
<proteinExistence type="predicted"/>
<dbReference type="AlphaFoldDB" id="A0A318S0R1"/>
<protein>
    <recommendedName>
        <fullName evidence="1">N-acetyltransferase domain-containing protein</fullName>
    </recommendedName>
</protein>
<dbReference type="SUPFAM" id="SSF55729">
    <property type="entry name" value="Acyl-CoA N-acyltransferases (Nat)"/>
    <property type="match status" value="1"/>
</dbReference>
<gene>
    <name evidence="2" type="ORF">DFR67_102205</name>
</gene>
<reference evidence="2 3" key="1">
    <citation type="submission" date="2018-06" db="EMBL/GenBank/DDBJ databases">
        <title>Genomic Encyclopedia of Type Strains, Phase IV (KMG-IV): sequencing the most valuable type-strain genomes for metagenomic binning, comparative biology and taxonomic classification.</title>
        <authorList>
            <person name="Goeker M."/>
        </authorList>
    </citation>
    <scope>NUCLEOTIDE SEQUENCE [LARGE SCALE GENOMIC DNA]</scope>
    <source>
        <strain evidence="2 3">DSM 45521</strain>
    </source>
</reference>
<dbReference type="PANTHER" id="PTHR31435">
    <property type="entry name" value="PROTEIN NATD1"/>
    <property type="match status" value="1"/>
</dbReference>
<dbReference type="PROSITE" id="PS51729">
    <property type="entry name" value="GNAT_YJDJ"/>
    <property type="match status" value="1"/>
</dbReference>
<dbReference type="InterPro" id="IPR016181">
    <property type="entry name" value="Acyl_CoA_acyltransferase"/>
</dbReference>
<accession>A0A318S0R1</accession>
<comment type="caution">
    <text evidence="2">The sequence shown here is derived from an EMBL/GenBank/DDBJ whole genome shotgun (WGS) entry which is preliminary data.</text>
</comment>
<dbReference type="OrthoDB" id="5405911at2"/>
<dbReference type="Pfam" id="PF14542">
    <property type="entry name" value="Acetyltransf_CG"/>
    <property type="match status" value="1"/>
</dbReference>
<name>A0A318S0R1_WILLI</name>
<dbReference type="Proteomes" id="UP000247591">
    <property type="component" value="Unassembled WGS sequence"/>
</dbReference>